<dbReference type="AlphaFoldDB" id="A0A2G5DJD8"/>
<dbReference type="STRING" id="218851.A0A2G5DJD8"/>
<evidence type="ECO:0000256" key="3">
    <source>
        <dbReference type="SAM" id="MobiDB-lite"/>
    </source>
</evidence>
<protein>
    <recommendedName>
        <fullName evidence="4">S1-like domain-containing protein</fullName>
    </recommendedName>
</protein>
<reference evidence="5 6" key="1">
    <citation type="submission" date="2017-09" db="EMBL/GenBank/DDBJ databases">
        <title>WGS assembly of Aquilegia coerulea Goldsmith.</title>
        <authorList>
            <person name="Hodges S."/>
            <person name="Kramer E."/>
            <person name="Nordborg M."/>
            <person name="Tomkins J."/>
            <person name="Borevitz J."/>
            <person name="Derieg N."/>
            <person name="Yan J."/>
            <person name="Mihaltcheva S."/>
            <person name="Hayes R.D."/>
            <person name="Rokhsar D."/>
        </authorList>
    </citation>
    <scope>NUCLEOTIDE SEQUENCE [LARGE SCALE GENOMIC DNA]</scope>
    <source>
        <strain evidence="6">cv. Goldsmith</strain>
    </source>
</reference>
<dbReference type="GO" id="GO:0003723">
    <property type="term" value="F:RNA binding"/>
    <property type="evidence" value="ECO:0007669"/>
    <property type="project" value="UniProtKB-KW"/>
</dbReference>
<evidence type="ECO:0000259" key="4">
    <source>
        <dbReference type="Pfam" id="PF01176"/>
    </source>
</evidence>
<evidence type="ECO:0000313" key="6">
    <source>
        <dbReference type="Proteomes" id="UP000230069"/>
    </source>
</evidence>
<dbReference type="InParanoid" id="A0A2G5DJD8"/>
<dbReference type="PANTHER" id="PTHR21641">
    <property type="entry name" value="TRANSLATION INITIATION FACTOR-RELATED"/>
    <property type="match status" value="1"/>
</dbReference>
<dbReference type="InterPro" id="IPR001253">
    <property type="entry name" value="TIF_eIF-1A"/>
</dbReference>
<sequence>MRGGRRNMMRAAEEEAFDLDLEEGQCIMQVVSLRGSNIIEVMDAGGKKSLAMFPAKIQGSMWIKRESFIIVDERGRDMALESGSKVTCTVLQVLAPKQVKKLQKSPEWPELFKSTTSDNAHPQILVPETAEELNSCDDDELPPLQANLNRIRPAELSSESESDSDSEPTKQNTP</sequence>
<dbReference type="GO" id="GO:0003743">
    <property type="term" value="F:translation initiation factor activity"/>
    <property type="evidence" value="ECO:0007669"/>
    <property type="project" value="InterPro"/>
</dbReference>
<feature type="domain" description="S1-like" evidence="4">
    <location>
        <begin position="24"/>
        <end position="77"/>
    </location>
</feature>
<dbReference type="EMBL" id="KZ305036">
    <property type="protein sequence ID" value="PIA43635.1"/>
    <property type="molecule type" value="Genomic_DNA"/>
</dbReference>
<comment type="similarity">
    <text evidence="1">Belongs to the EIF1AD family.</text>
</comment>
<dbReference type="FunCoup" id="A0A2G5DJD8">
    <property type="interactions" value="2799"/>
</dbReference>
<proteinExistence type="inferred from homology"/>
<dbReference type="InterPro" id="IPR039294">
    <property type="entry name" value="EIF1AD"/>
</dbReference>
<feature type="compositionally biased region" description="Acidic residues" evidence="3">
    <location>
        <begin position="131"/>
        <end position="141"/>
    </location>
</feature>
<evidence type="ECO:0000256" key="2">
    <source>
        <dbReference type="ARBA" id="ARBA00022884"/>
    </source>
</evidence>
<dbReference type="PANTHER" id="PTHR21641:SF0">
    <property type="entry name" value="RNA-BINDING PROTEIN EIF1AD-RELATED"/>
    <property type="match status" value="1"/>
</dbReference>
<keyword evidence="2" id="KW-0694">RNA-binding</keyword>
<dbReference type="OrthoDB" id="1738325at2759"/>
<dbReference type="GO" id="GO:0005634">
    <property type="term" value="C:nucleus"/>
    <property type="evidence" value="ECO:0007669"/>
    <property type="project" value="TreeGrafter"/>
</dbReference>
<dbReference type="Gene3D" id="2.40.50.140">
    <property type="entry name" value="Nucleic acid-binding proteins"/>
    <property type="match status" value="1"/>
</dbReference>
<dbReference type="InterPro" id="IPR006196">
    <property type="entry name" value="RNA-binding_domain_S1_IF1"/>
</dbReference>
<dbReference type="Pfam" id="PF01176">
    <property type="entry name" value="eIF-1a"/>
    <property type="match status" value="1"/>
</dbReference>
<keyword evidence="6" id="KW-1185">Reference proteome</keyword>
<organism evidence="5 6">
    <name type="scientific">Aquilegia coerulea</name>
    <name type="common">Rocky mountain columbine</name>
    <dbReference type="NCBI Taxonomy" id="218851"/>
    <lineage>
        <taxon>Eukaryota</taxon>
        <taxon>Viridiplantae</taxon>
        <taxon>Streptophyta</taxon>
        <taxon>Embryophyta</taxon>
        <taxon>Tracheophyta</taxon>
        <taxon>Spermatophyta</taxon>
        <taxon>Magnoliopsida</taxon>
        <taxon>Ranunculales</taxon>
        <taxon>Ranunculaceae</taxon>
        <taxon>Thalictroideae</taxon>
        <taxon>Aquilegia</taxon>
    </lineage>
</organism>
<feature type="region of interest" description="Disordered" evidence="3">
    <location>
        <begin position="131"/>
        <end position="174"/>
    </location>
</feature>
<dbReference type="SUPFAM" id="SSF50249">
    <property type="entry name" value="Nucleic acid-binding proteins"/>
    <property type="match status" value="1"/>
</dbReference>
<dbReference type="SMART" id="SM00652">
    <property type="entry name" value="eIF1a"/>
    <property type="match status" value="1"/>
</dbReference>
<name>A0A2G5DJD8_AQUCA</name>
<evidence type="ECO:0000256" key="1">
    <source>
        <dbReference type="ARBA" id="ARBA00007340"/>
    </source>
</evidence>
<evidence type="ECO:0000313" key="5">
    <source>
        <dbReference type="EMBL" id="PIA43635.1"/>
    </source>
</evidence>
<dbReference type="Proteomes" id="UP000230069">
    <property type="component" value="Unassembled WGS sequence"/>
</dbReference>
<accession>A0A2G5DJD8</accession>
<gene>
    <name evidence="5" type="ORF">AQUCO_01900200v1</name>
</gene>
<dbReference type="InterPro" id="IPR012340">
    <property type="entry name" value="NA-bd_OB-fold"/>
</dbReference>